<evidence type="ECO:0000256" key="1">
    <source>
        <dbReference type="SAM" id="MobiDB-lite"/>
    </source>
</evidence>
<gene>
    <name evidence="3" type="ORF">P5673_023482</name>
</gene>
<feature type="domain" description="C17orf113 probable zinc finger" evidence="2">
    <location>
        <begin position="78"/>
        <end position="139"/>
    </location>
</feature>
<evidence type="ECO:0000313" key="4">
    <source>
        <dbReference type="Proteomes" id="UP001249851"/>
    </source>
</evidence>
<feature type="region of interest" description="Disordered" evidence="1">
    <location>
        <begin position="39"/>
        <end position="64"/>
    </location>
</feature>
<reference evidence="3" key="2">
    <citation type="journal article" date="2023" name="Science">
        <title>Genomic signatures of disease resistance in endangered staghorn corals.</title>
        <authorList>
            <person name="Vollmer S.V."/>
            <person name="Selwyn J.D."/>
            <person name="Despard B.A."/>
            <person name="Roesel C.L."/>
        </authorList>
    </citation>
    <scope>NUCLEOTIDE SEQUENCE</scope>
    <source>
        <strain evidence="3">K2</strain>
    </source>
</reference>
<keyword evidence="3" id="KW-0812">Transmembrane</keyword>
<dbReference type="AlphaFoldDB" id="A0AAD9UYM9"/>
<accession>A0AAD9UYM9</accession>
<organism evidence="3 4">
    <name type="scientific">Acropora cervicornis</name>
    <name type="common">Staghorn coral</name>
    <dbReference type="NCBI Taxonomy" id="6130"/>
    <lineage>
        <taxon>Eukaryota</taxon>
        <taxon>Metazoa</taxon>
        <taxon>Cnidaria</taxon>
        <taxon>Anthozoa</taxon>
        <taxon>Hexacorallia</taxon>
        <taxon>Scleractinia</taxon>
        <taxon>Astrocoeniina</taxon>
        <taxon>Acroporidae</taxon>
        <taxon>Acropora</taxon>
    </lineage>
</organism>
<dbReference type="EMBL" id="JARQWQ010000066">
    <property type="protein sequence ID" value="KAK2554839.1"/>
    <property type="molecule type" value="Genomic_DNA"/>
</dbReference>
<comment type="caution">
    <text evidence="3">The sequence shown here is derived from an EMBL/GenBank/DDBJ whole genome shotgun (WGS) entry which is preliminary data.</text>
</comment>
<evidence type="ECO:0000259" key="2">
    <source>
        <dbReference type="Pfam" id="PF25431"/>
    </source>
</evidence>
<feature type="compositionally biased region" description="Polar residues" evidence="1">
    <location>
        <begin position="39"/>
        <end position="50"/>
    </location>
</feature>
<keyword evidence="3" id="KW-0472">Membrane</keyword>
<dbReference type="PANTHER" id="PTHR46880:SF6">
    <property type="entry name" value="U1-TYPE DOMAIN-CONTAINING PROTEIN"/>
    <property type="match status" value="1"/>
</dbReference>
<evidence type="ECO:0000313" key="3">
    <source>
        <dbReference type="EMBL" id="KAK2554839.1"/>
    </source>
</evidence>
<name>A0AAD9UYM9_ACRCE</name>
<dbReference type="Proteomes" id="UP001249851">
    <property type="component" value="Unassembled WGS sequence"/>
</dbReference>
<keyword evidence="4" id="KW-1185">Reference proteome</keyword>
<dbReference type="PANTHER" id="PTHR46880">
    <property type="entry name" value="RAS-ASSOCIATING DOMAIN-CONTAINING PROTEIN"/>
    <property type="match status" value="1"/>
</dbReference>
<protein>
    <submittedName>
        <fullName evidence="3">Transmembrane protein C17orf113</fullName>
    </submittedName>
</protein>
<dbReference type="InterPro" id="IPR057456">
    <property type="entry name" value="Znf_C17orf113"/>
</dbReference>
<sequence>MQKNIKGRTFFGAHASQGPTKTGYYPDIFATVLDLFQPSTRKSRQTSSTGQKRKPEEDPLESLGPKKRVFSSKWLEQFAWLVYVSTENHMKCKTCFDAYGSSTKPSQAFVYVATNFQRSALVRHHWGNDHAMAMEVIKQRKCHEKVMRHVEEKSSTALKAQVRTALLMAKEDIADCKFNTLIDLQSVTLTGGLYRHNSIAAELQTCIAKVCKEDAVKRIQKSPYVGLMLDESLDIAVQKKHRWTGRLNGLAVRLQRGNGKIVAVWCVAHKLAVAHWAAKALPYLVQYEEIVIGIYNFFQYSAVRYNKLKELKNLMNQRVKRFKKPRQVRWLSSCEAVEAIYSAWTL</sequence>
<reference evidence="3" key="1">
    <citation type="journal article" date="2023" name="G3 (Bethesda)">
        <title>Whole genome assembly and annotation of the endangered Caribbean coral Acropora cervicornis.</title>
        <authorList>
            <person name="Selwyn J.D."/>
            <person name="Vollmer S.V."/>
        </authorList>
    </citation>
    <scope>NUCLEOTIDE SEQUENCE</scope>
    <source>
        <strain evidence="3">K2</strain>
    </source>
</reference>
<dbReference type="Pfam" id="PF25431">
    <property type="entry name" value="zf-C17orf113"/>
    <property type="match status" value="1"/>
</dbReference>
<proteinExistence type="predicted"/>